<feature type="compositionally biased region" description="Low complexity" evidence="1">
    <location>
        <begin position="234"/>
        <end position="245"/>
    </location>
</feature>
<dbReference type="EMBL" id="CP144089">
    <property type="protein sequence ID" value="WWD02524.1"/>
    <property type="molecule type" value="Genomic_DNA"/>
</dbReference>
<evidence type="ECO:0000256" key="1">
    <source>
        <dbReference type="SAM" id="MobiDB-lite"/>
    </source>
</evidence>
<feature type="region of interest" description="Disordered" evidence="1">
    <location>
        <begin position="376"/>
        <end position="411"/>
    </location>
</feature>
<name>A0AAX4K9E0_9TREE</name>
<feature type="region of interest" description="Disordered" evidence="1">
    <location>
        <begin position="164"/>
        <end position="245"/>
    </location>
</feature>
<dbReference type="Proteomes" id="UP001358614">
    <property type="component" value="Chromosome 1"/>
</dbReference>
<feature type="region of interest" description="Disordered" evidence="1">
    <location>
        <begin position="101"/>
        <end position="136"/>
    </location>
</feature>
<reference evidence="2 3" key="1">
    <citation type="submission" date="2024-01" db="EMBL/GenBank/DDBJ databases">
        <title>Comparative genomics of Cryptococcus and Kwoniella reveals pathogenesis evolution and contrasting modes of karyotype evolution via chromosome fusion or intercentromeric recombination.</title>
        <authorList>
            <person name="Coelho M.A."/>
            <person name="David-Palma M."/>
            <person name="Shea T."/>
            <person name="Bowers K."/>
            <person name="McGinley-Smith S."/>
            <person name="Mohammad A.W."/>
            <person name="Gnirke A."/>
            <person name="Yurkov A.M."/>
            <person name="Nowrousian M."/>
            <person name="Sun S."/>
            <person name="Cuomo C.A."/>
            <person name="Heitman J."/>
        </authorList>
    </citation>
    <scope>NUCLEOTIDE SEQUENCE [LARGE SCALE GENOMIC DNA]</scope>
    <source>
        <strain evidence="2 3">PYCC6329</strain>
    </source>
</reference>
<dbReference type="KEGG" id="ker:91099368"/>
<dbReference type="AlphaFoldDB" id="A0AAX4K9E0"/>
<feature type="compositionally biased region" description="Basic and acidic residues" evidence="1">
    <location>
        <begin position="126"/>
        <end position="136"/>
    </location>
</feature>
<evidence type="ECO:0008006" key="4">
    <source>
        <dbReference type="Google" id="ProtNLM"/>
    </source>
</evidence>
<evidence type="ECO:0000313" key="2">
    <source>
        <dbReference type="EMBL" id="WWD02524.1"/>
    </source>
</evidence>
<dbReference type="GeneID" id="91099368"/>
<sequence>MTPPCALPSTTLLTSLLTLKSDEILLRLNLFANNKFTYVMPNGGRPSTKDPTLTVRCDHYGSPSLKSYWKSHCEHDITFKPKSRFTEVGDGPWMYVGEMKGHNHGPRGKRSDYPSTKECNAASGTIKDRDSNKKKEEAHYIGKMKNYRGEALWNNMKYWDRTAKERSSKVNTTITSKKTMSSNSSYGPNEPLNSLPSSGGSSPSVTPISPPSTSKSAAQSSSASSSPILANDPSDSGSTTTTSSEISRLLTYGKDTSSDQDLQVKYDTLYTDHENAKQHVRKLKKDNQLLIDENQTNKKRIKELEDRLKEIKALSKSSTGQTTSTVLNHKKCKEVENKLQTLLDKANDKIEDLRKALKARDELDKLKEEEETIKCNREKEEREREMEEDRRKQEDVKRKEDDRKRKLKIDNEEKKLRKKRRKLLDDIRKGREQC</sequence>
<dbReference type="RefSeq" id="XP_066080491.1">
    <property type="nucleotide sequence ID" value="XM_066224394.1"/>
</dbReference>
<proteinExistence type="predicted"/>
<organism evidence="2 3">
    <name type="scientific">Kwoniella europaea PYCC6329</name>
    <dbReference type="NCBI Taxonomy" id="1423913"/>
    <lineage>
        <taxon>Eukaryota</taxon>
        <taxon>Fungi</taxon>
        <taxon>Dikarya</taxon>
        <taxon>Basidiomycota</taxon>
        <taxon>Agaricomycotina</taxon>
        <taxon>Tremellomycetes</taxon>
        <taxon>Tremellales</taxon>
        <taxon>Cryptococcaceae</taxon>
        <taxon>Kwoniella</taxon>
    </lineage>
</organism>
<keyword evidence="3" id="KW-1185">Reference proteome</keyword>
<feature type="compositionally biased region" description="Low complexity" evidence="1">
    <location>
        <begin position="191"/>
        <end position="227"/>
    </location>
</feature>
<protein>
    <recommendedName>
        <fullName evidence="4">FAR1 domain-containing protein</fullName>
    </recommendedName>
</protein>
<evidence type="ECO:0000313" key="3">
    <source>
        <dbReference type="Proteomes" id="UP001358614"/>
    </source>
</evidence>
<accession>A0AAX4K9E0</accession>
<feature type="compositionally biased region" description="Polar residues" evidence="1">
    <location>
        <begin position="169"/>
        <end position="187"/>
    </location>
</feature>
<gene>
    <name evidence="2" type="ORF">V865_000564</name>
</gene>